<evidence type="ECO:0000256" key="6">
    <source>
        <dbReference type="PROSITE-ProRule" id="PRU00283"/>
    </source>
</evidence>
<feature type="compositionally biased region" description="Low complexity" evidence="8">
    <location>
        <begin position="152"/>
        <end position="169"/>
    </location>
</feature>
<feature type="region of interest" description="Disordered" evidence="8">
    <location>
        <begin position="1199"/>
        <end position="1229"/>
    </location>
</feature>
<feature type="compositionally biased region" description="Low complexity" evidence="8">
    <location>
        <begin position="113"/>
        <end position="131"/>
    </location>
</feature>
<dbReference type="PROSITE" id="PS00411">
    <property type="entry name" value="KINESIN_MOTOR_1"/>
    <property type="match status" value="1"/>
</dbReference>
<dbReference type="InterPro" id="IPR019821">
    <property type="entry name" value="Kinesin_motor_CS"/>
</dbReference>
<gene>
    <name evidence="10" type="ORF">GGI25_002351</name>
</gene>
<feature type="domain" description="Kinesin motor" evidence="9">
    <location>
        <begin position="204"/>
        <end position="635"/>
    </location>
</feature>
<dbReference type="EMBL" id="JANBTW010000021">
    <property type="protein sequence ID" value="KAJ2678366.1"/>
    <property type="molecule type" value="Genomic_DNA"/>
</dbReference>
<evidence type="ECO:0000256" key="5">
    <source>
        <dbReference type="ARBA" id="ARBA00023054"/>
    </source>
</evidence>
<feature type="binding site" evidence="6">
    <location>
        <begin position="360"/>
        <end position="367"/>
    </location>
    <ligand>
        <name>ATP</name>
        <dbReference type="ChEBI" id="CHEBI:30616"/>
    </ligand>
</feature>
<evidence type="ECO:0000313" key="11">
    <source>
        <dbReference type="Proteomes" id="UP001151518"/>
    </source>
</evidence>
<feature type="region of interest" description="Disordered" evidence="8">
    <location>
        <begin position="1"/>
        <end position="31"/>
    </location>
</feature>
<dbReference type="SUPFAM" id="SSF52540">
    <property type="entry name" value="P-loop containing nucleoside triphosphate hydrolases"/>
    <property type="match status" value="1"/>
</dbReference>
<dbReference type="InterPro" id="IPR027417">
    <property type="entry name" value="P-loop_NTPase"/>
</dbReference>
<keyword evidence="5 7" id="KW-0175">Coiled coil</keyword>
<keyword evidence="3 6" id="KW-0547">Nucleotide-binding</keyword>
<evidence type="ECO:0000256" key="7">
    <source>
        <dbReference type="SAM" id="Coils"/>
    </source>
</evidence>
<organism evidence="10 11">
    <name type="scientific">Coemansia spiralis</name>
    <dbReference type="NCBI Taxonomy" id="417178"/>
    <lineage>
        <taxon>Eukaryota</taxon>
        <taxon>Fungi</taxon>
        <taxon>Fungi incertae sedis</taxon>
        <taxon>Zoopagomycota</taxon>
        <taxon>Kickxellomycotina</taxon>
        <taxon>Kickxellomycetes</taxon>
        <taxon>Kickxellales</taxon>
        <taxon>Kickxellaceae</taxon>
        <taxon>Coemansia</taxon>
    </lineage>
</organism>
<dbReference type="InterPro" id="IPR036961">
    <property type="entry name" value="Kinesin_motor_dom_sf"/>
</dbReference>
<dbReference type="GO" id="GO:0008017">
    <property type="term" value="F:microtubule binding"/>
    <property type="evidence" value="ECO:0007669"/>
    <property type="project" value="InterPro"/>
</dbReference>
<dbReference type="PANTHER" id="PTHR47969:SF15">
    <property type="entry name" value="CHROMOSOME-ASSOCIATED KINESIN KIF4A-RELATED"/>
    <property type="match status" value="1"/>
</dbReference>
<feature type="coiled-coil region" evidence="7">
    <location>
        <begin position="1355"/>
        <end position="1441"/>
    </location>
</feature>
<feature type="region of interest" description="Disordered" evidence="8">
    <location>
        <begin position="66"/>
        <end position="169"/>
    </location>
</feature>
<feature type="compositionally biased region" description="Polar residues" evidence="8">
    <location>
        <begin position="66"/>
        <end position="81"/>
    </location>
</feature>
<evidence type="ECO:0000259" key="9">
    <source>
        <dbReference type="PROSITE" id="PS50067"/>
    </source>
</evidence>
<protein>
    <recommendedName>
        <fullName evidence="9">Kinesin motor domain-containing protein</fullName>
    </recommendedName>
</protein>
<dbReference type="GO" id="GO:0051231">
    <property type="term" value="P:spindle elongation"/>
    <property type="evidence" value="ECO:0007669"/>
    <property type="project" value="TreeGrafter"/>
</dbReference>
<feature type="region of interest" description="Disordered" evidence="8">
    <location>
        <begin position="1314"/>
        <end position="1334"/>
    </location>
</feature>
<feature type="compositionally biased region" description="Low complexity" evidence="8">
    <location>
        <begin position="89"/>
        <end position="105"/>
    </location>
</feature>
<keyword evidence="4 6" id="KW-0067">ATP-binding</keyword>
<dbReference type="GO" id="GO:0007018">
    <property type="term" value="P:microtubule-based movement"/>
    <property type="evidence" value="ECO:0007669"/>
    <property type="project" value="InterPro"/>
</dbReference>
<feature type="region of interest" description="Disordered" evidence="8">
    <location>
        <begin position="900"/>
        <end position="919"/>
    </location>
</feature>
<feature type="region of interest" description="Disordered" evidence="8">
    <location>
        <begin position="924"/>
        <end position="953"/>
    </location>
</feature>
<dbReference type="InterPro" id="IPR027640">
    <property type="entry name" value="Kinesin-like_fam"/>
</dbReference>
<dbReference type="Proteomes" id="UP001151518">
    <property type="component" value="Unassembled WGS sequence"/>
</dbReference>
<evidence type="ECO:0000256" key="1">
    <source>
        <dbReference type="ARBA" id="ARBA00004496"/>
    </source>
</evidence>
<dbReference type="Pfam" id="PF00225">
    <property type="entry name" value="Kinesin"/>
    <property type="match status" value="1"/>
</dbReference>
<feature type="coiled-coil region" evidence="7">
    <location>
        <begin position="749"/>
        <end position="797"/>
    </location>
</feature>
<feature type="compositionally biased region" description="Low complexity" evidence="8">
    <location>
        <begin position="1211"/>
        <end position="1226"/>
    </location>
</feature>
<feature type="region of interest" description="Disordered" evidence="8">
    <location>
        <begin position="1444"/>
        <end position="1479"/>
    </location>
</feature>
<feature type="coiled-coil region" evidence="7">
    <location>
        <begin position="654"/>
        <end position="681"/>
    </location>
</feature>
<evidence type="ECO:0000313" key="10">
    <source>
        <dbReference type="EMBL" id="KAJ2678366.1"/>
    </source>
</evidence>
<feature type="compositionally biased region" description="Acidic residues" evidence="8">
    <location>
        <begin position="933"/>
        <end position="948"/>
    </location>
</feature>
<sequence length="1682" mass="183349">MAARTPPRSSVDHERMDMRITPTPASRYRPSYIPLPGSISASPGVASTTLIPSSISNGNGVVRSGSALQYNRPSDSSLSRTSVDDARTGRSSSLSLTARSASPAPVTLIQPPSSSSTMLRSSLMSSSDHSSAPTHGNGHHQRTYSINGFGVSSNTSNSSNASGPTDTTTAAFNTATETTRHRASSTNTGSAIADDCDDEERILPVKVAVRVRPLTVDSGDAASNGWPLHARGSLTSCLEVLPNASIVVSSAAANSGLMGHVGLSSAHNSLSYHGVSTGGDEVSGLNGFARHSTNGSSLGGAVAAASSVNGNNTTSAAPRNFHFDYVFGPDSKQTSVYDTAIAPLLSRFVEGYNVTVLAYGQTSSGKTFTMGTEAEDTSLLSHADTVSESTGIVPRALGWLFLWASQQQSGPGIDIRVSFIEVHNEELIDLVSRKKYQGISPPIFIREDTKGNILWNGAEEIPVADTRGALSLLVSGSQQRRTGSTNMNEKSSRSHAIYRITLTQTKTRTRSSSVAADGSADSIKEQVKVVSKLHFVDLAGSERLKRTKATAERQREGISINSGLLALGNVISALGDPQRSSHSFVPYRDSKLTHMLRDSLGGSAQTLLIACVSAAESNLHETINTLKYAARARNIKNRGGVNMESMGRLSAKQCESLLAQVRNLKREVRILSEKLQALEAPSRDSTLHGSAVNLPMLGLSQSGLISAGMARSSITSPQMRPSNGVTNGDATLPETPSKIPTMNVALQKRAQTAEELNILKARNQALESELEQLNDTYTELLLKFNDACREIEEKQNESFDRDQKLRDREQEIRRLTGHSRHDRRVVSSFAESIDNSSGTRPTSVADTLRQKRRSVRLSMSNRSISEGERLDAISERVHSVIEEDAPPMPDMTRLRHLRSTSGVSIPRVSQTNSSSAHGSLTIINTADNKSPDEADGTADADADADENGDGPGAAEFDAILEEYDASVRALEDELKSAREAIEGLKLQLSMQETKATFAEKLNVSQLAQIEAMRVQLAKAREAGQEEEQKRRAIEAELEEAAFNAETQIETVMNEWRLEMQSVDEQWRERWDAAHLEYAKELEEQRNEISRLRNDLKSEASKNLQLMSPPPTAHDIQSEQKYHVNGQKPQQYASGPTVADREENERLNARIQQLEAELEQSMSQTHGLETEVETLKNRSLDAEARASAAEDALAALSAKMAVQKDESSQGNSSGPLSPTTLPSYSRSFSDLPRRTSDKIILCARNSMAQKNDVGVNGDASATSAAAEMSSSEQRLRSMRGHRYSTAVPVNAVNAVTPVDSSADKFASYPELRLASSHTSQSTKEAGFGPNGRPLPIYDEDQIQKMLREAAAEVEQETNFDKEKRQLKTEIAALKDAKKELQERNSQMQNLMRDLSDRLVRLAEENDMLEAEANERSALAQEVERLTKLISEYEKRIVALQKSSRSVGKEVGSSSEEKKPKRPHSLEVARPVVNESSVRASAPGSIQSAANSAEDAVDAANFELIQLQSKLNIVEAELTEAVLAAGEHQTTADTLAQQVEKCRIRISDLESDLESAMMELDIARDESQRLITQLQKQAADSENEAKSQKSLVSCLRETLTASEQHMEEAKLASDRFANELMRVQSEAKVLHKQLDEARQQLDDAHGMAMSEARDRDIWKGRCQDLREEVDELRARRRHSKMLCF</sequence>
<dbReference type="Gene3D" id="3.40.850.10">
    <property type="entry name" value="Kinesin motor domain"/>
    <property type="match status" value="1"/>
</dbReference>
<accession>A0A9W8G7Y9</accession>
<evidence type="ECO:0000256" key="4">
    <source>
        <dbReference type="ARBA" id="ARBA00022840"/>
    </source>
</evidence>
<comment type="subcellular location">
    <subcellularLocation>
        <location evidence="1">Cytoplasm</location>
    </subcellularLocation>
</comment>
<keyword evidence="2" id="KW-0963">Cytoplasm</keyword>
<feature type="coiled-coil region" evidence="7">
    <location>
        <begin position="953"/>
        <end position="1101"/>
    </location>
</feature>
<evidence type="ECO:0000256" key="3">
    <source>
        <dbReference type="ARBA" id="ARBA00022741"/>
    </source>
</evidence>
<reference evidence="10" key="1">
    <citation type="submission" date="2022-07" db="EMBL/GenBank/DDBJ databases">
        <title>Phylogenomic reconstructions and comparative analyses of Kickxellomycotina fungi.</title>
        <authorList>
            <person name="Reynolds N.K."/>
            <person name="Stajich J.E."/>
            <person name="Barry K."/>
            <person name="Grigoriev I.V."/>
            <person name="Crous P."/>
            <person name="Smith M.E."/>
        </authorList>
    </citation>
    <scope>NUCLEOTIDE SEQUENCE</scope>
    <source>
        <strain evidence="10">NRRL 3115</strain>
    </source>
</reference>
<dbReference type="OrthoDB" id="3176171at2759"/>
<dbReference type="InterPro" id="IPR001752">
    <property type="entry name" value="Kinesin_motor_dom"/>
</dbReference>
<comment type="caution">
    <text evidence="10">The sequence shown here is derived from an EMBL/GenBank/DDBJ whole genome shotgun (WGS) entry which is preliminary data.</text>
</comment>
<dbReference type="PROSITE" id="PS50067">
    <property type="entry name" value="KINESIN_MOTOR_2"/>
    <property type="match status" value="1"/>
</dbReference>
<evidence type="ECO:0000256" key="8">
    <source>
        <dbReference type="SAM" id="MobiDB-lite"/>
    </source>
</evidence>
<dbReference type="PANTHER" id="PTHR47969">
    <property type="entry name" value="CHROMOSOME-ASSOCIATED KINESIN KIF4A-RELATED"/>
    <property type="match status" value="1"/>
</dbReference>
<proteinExistence type="inferred from homology"/>
<dbReference type="GO" id="GO:0005524">
    <property type="term" value="F:ATP binding"/>
    <property type="evidence" value="ECO:0007669"/>
    <property type="project" value="UniProtKB-UniRule"/>
</dbReference>
<dbReference type="GO" id="GO:0007052">
    <property type="term" value="P:mitotic spindle organization"/>
    <property type="evidence" value="ECO:0007669"/>
    <property type="project" value="TreeGrafter"/>
</dbReference>
<comment type="similarity">
    <text evidence="6">Belongs to the TRAFAC class myosin-kinesin ATPase superfamily. Kinesin family.</text>
</comment>
<name>A0A9W8G7Y9_9FUNG</name>
<dbReference type="GO" id="GO:0005875">
    <property type="term" value="C:microtubule associated complex"/>
    <property type="evidence" value="ECO:0007669"/>
    <property type="project" value="TreeGrafter"/>
</dbReference>
<dbReference type="GO" id="GO:0005737">
    <property type="term" value="C:cytoplasm"/>
    <property type="evidence" value="ECO:0007669"/>
    <property type="project" value="UniProtKB-SubCell"/>
</dbReference>
<dbReference type="PRINTS" id="PR00380">
    <property type="entry name" value="KINESINHEAVY"/>
</dbReference>
<dbReference type="GO" id="GO:0003777">
    <property type="term" value="F:microtubule motor activity"/>
    <property type="evidence" value="ECO:0007669"/>
    <property type="project" value="InterPro"/>
</dbReference>
<dbReference type="SMART" id="SM00129">
    <property type="entry name" value="KISc"/>
    <property type="match status" value="1"/>
</dbReference>
<evidence type="ECO:0000256" key="2">
    <source>
        <dbReference type="ARBA" id="ARBA00022490"/>
    </source>
</evidence>
<keyword evidence="6" id="KW-0505">Motor protein</keyword>
<feature type="coiled-coil region" evidence="7">
    <location>
        <begin position="1488"/>
        <end position="1680"/>
    </location>
</feature>
<feature type="compositionally biased region" description="Basic and acidic residues" evidence="8">
    <location>
        <begin position="1453"/>
        <end position="1465"/>
    </location>
</feature>